<proteinExistence type="predicted"/>
<reference evidence="2" key="1">
    <citation type="submission" date="2022-07" db="EMBL/GenBank/DDBJ databases">
        <authorList>
            <person name="Torres-Arroyo K.M."/>
            <person name="Cardona-Perez A.V."/>
            <person name="Cruz-Vazquez C.O."/>
            <person name="Davila-Rivera B.E."/>
            <person name="Flores-Rivera E.M."/>
            <person name="Morales-Rodriguez J."/>
            <person name="Ramirez-Renta G.M."/>
            <person name="Ramos-Rodriguez C.M."/>
            <person name="Rodriguez-Rivera J.M."/>
            <person name="Toledo-Marrero N."/>
            <person name="Velazquez-Nunez L.D."/>
            <person name="Velez-Alicea A.S."/>
            <person name="Vazquez E."/>
            <person name="Balish M.F."/>
            <person name="Garlena R.A."/>
            <person name="Russell D.A."/>
            <person name="Jacobs-Sera D."/>
            <person name="Hatfull G.F."/>
        </authorList>
    </citation>
    <scope>NUCLEOTIDE SEQUENCE</scope>
</reference>
<evidence type="ECO:0000313" key="3">
    <source>
        <dbReference type="Proteomes" id="UP001058660"/>
    </source>
</evidence>
<dbReference type="EMBL" id="ON970568">
    <property type="protein sequence ID" value="UVK59064.1"/>
    <property type="molecule type" value="Genomic_DNA"/>
</dbReference>
<dbReference type="Proteomes" id="UP001058660">
    <property type="component" value="Segment"/>
</dbReference>
<gene>
    <name evidence="2" type="primary">48</name>
    <name evidence="2" type="ORF">SEA_CEN1621_48</name>
</gene>
<dbReference type="GO" id="GO:0008233">
    <property type="term" value="F:peptidase activity"/>
    <property type="evidence" value="ECO:0007669"/>
    <property type="project" value="UniProtKB-KW"/>
</dbReference>
<dbReference type="InterPro" id="IPR006640">
    <property type="entry name" value="SprT-like_domain"/>
</dbReference>
<sequence>MTKNTTATAPATYSTREEWLIAAIAELAPLFAELGHELPTVRVSVGWGSSRAAVTLGECWHPKSATDGVGQVFIAPSLDDAVRILDVLAHELVHAINHRNGENGHGAAFARIAKPLGLTGKMTASVAGEELKAKLVDIADRLGAYPHAALALSALGEDGAKKQGTRMLKVECAEGSGYIVRMTRKWLDEYGTPSCPCHGVSMEEAA</sequence>
<keyword evidence="2" id="KW-0378">Hydrolase</keyword>
<organism evidence="2 3">
    <name type="scientific">Microbacterium phage Cen1621</name>
    <dbReference type="NCBI Taxonomy" id="2965191"/>
    <lineage>
        <taxon>Viruses</taxon>
        <taxon>Duplodnaviria</taxon>
        <taxon>Heunggongvirae</taxon>
        <taxon>Uroviricota</taxon>
        <taxon>Caudoviricetes</taxon>
        <taxon>Casidaviridae</taxon>
        <taxon>Cenunavirus</taxon>
        <taxon>Cenunavirus Cen1621</taxon>
    </lineage>
</organism>
<protein>
    <submittedName>
        <fullName evidence="2">SprT-like protease</fullName>
    </submittedName>
</protein>
<dbReference type="GO" id="GO:0006950">
    <property type="term" value="P:response to stress"/>
    <property type="evidence" value="ECO:0007669"/>
    <property type="project" value="UniProtKB-ARBA"/>
</dbReference>
<name>A0A9E7TXN3_9CAUD</name>
<accession>A0A9E7TXN3</accession>
<keyword evidence="3" id="KW-1185">Reference proteome</keyword>
<dbReference type="Pfam" id="PF10263">
    <property type="entry name" value="SprT-like"/>
    <property type="match status" value="1"/>
</dbReference>
<feature type="domain" description="SprT-like" evidence="1">
    <location>
        <begin position="41"/>
        <end position="117"/>
    </location>
</feature>
<evidence type="ECO:0000259" key="1">
    <source>
        <dbReference type="Pfam" id="PF10263"/>
    </source>
</evidence>
<evidence type="ECO:0000313" key="2">
    <source>
        <dbReference type="EMBL" id="UVK59064.1"/>
    </source>
</evidence>
<dbReference type="GO" id="GO:0006508">
    <property type="term" value="P:proteolysis"/>
    <property type="evidence" value="ECO:0007669"/>
    <property type="project" value="UniProtKB-KW"/>
</dbReference>
<keyword evidence="2" id="KW-0645">Protease</keyword>